<feature type="transmembrane region" description="Helical" evidence="11">
    <location>
        <begin position="213"/>
        <end position="232"/>
    </location>
</feature>
<evidence type="ECO:0000256" key="1">
    <source>
        <dbReference type="ARBA" id="ARBA00004141"/>
    </source>
</evidence>
<dbReference type="InterPro" id="IPR044492">
    <property type="entry name" value="P_typ_ATPase_HD_dom"/>
</dbReference>
<proteinExistence type="predicted"/>
<dbReference type="Gene3D" id="3.40.50.1000">
    <property type="entry name" value="HAD superfamily/HAD-like"/>
    <property type="match status" value="1"/>
</dbReference>
<evidence type="ECO:0000256" key="6">
    <source>
        <dbReference type="ARBA" id="ARBA00022840"/>
    </source>
</evidence>
<dbReference type="InterPro" id="IPR006544">
    <property type="entry name" value="P-type_TPase_V"/>
</dbReference>
<feature type="transmembrane region" description="Helical" evidence="11">
    <location>
        <begin position="59"/>
        <end position="76"/>
    </location>
</feature>
<evidence type="ECO:0000256" key="11">
    <source>
        <dbReference type="SAM" id="Phobius"/>
    </source>
</evidence>
<comment type="subcellular location">
    <subcellularLocation>
        <location evidence="1">Membrane</location>
        <topology evidence="1">Multi-pass membrane protein</topology>
    </subcellularLocation>
</comment>
<keyword evidence="3 11" id="KW-0812">Transmembrane</keyword>
<evidence type="ECO:0000256" key="4">
    <source>
        <dbReference type="ARBA" id="ARBA00022723"/>
    </source>
</evidence>
<name>A0AAW1R527_9CHLO</name>
<dbReference type="Gene3D" id="3.40.1110.10">
    <property type="entry name" value="Calcium-transporting ATPase, cytoplasmic domain N"/>
    <property type="match status" value="1"/>
</dbReference>
<dbReference type="InterPro" id="IPR036412">
    <property type="entry name" value="HAD-like_sf"/>
</dbReference>
<comment type="caution">
    <text evidence="12">The sequence shown here is derived from an EMBL/GenBank/DDBJ whole genome shotgun (WGS) entry which is preliminary data.</text>
</comment>
<dbReference type="SUPFAM" id="SSF81660">
    <property type="entry name" value="Metal cation-transporting ATPase, ATP-binding domain N"/>
    <property type="match status" value="1"/>
</dbReference>
<dbReference type="PANTHER" id="PTHR45630">
    <property type="entry name" value="CATION-TRANSPORTING ATPASE-RELATED"/>
    <property type="match status" value="1"/>
</dbReference>
<dbReference type="SUPFAM" id="SSF81665">
    <property type="entry name" value="Calcium ATPase, transmembrane domain M"/>
    <property type="match status" value="1"/>
</dbReference>
<gene>
    <name evidence="12" type="ORF">WJX72_001965</name>
</gene>
<keyword evidence="2" id="KW-0597">Phosphoprotein</keyword>
<reference evidence="12 13" key="1">
    <citation type="journal article" date="2024" name="Nat. Commun.">
        <title>Phylogenomics reveals the evolutionary origins of lichenization in chlorophyte algae.</title>
        <authorList>
            <person name="Puginier C."/>
            <person name="Libourel C."/>
            <person name="Otte J."/>
            <person name="Skaloud P."/>
            <person name="Haon M."/>
            <person name="Grisel S."/>
            <person name="Petersen M."/>
            <person name="Berrin J.G."/>
            <person name="Delaux P.M."/>
            <person name="Dal Grande F."/>
            <person name="Keller J."/>
        </authorList>
    </citation>
    <scope>NUCLEOTIDE SEQUENCE [LARGE SCALE GENOMIC DNA]</scope>
    <source>
        <strain evidence="12 13">SAG 2043</strain>
    </source>
</reference>
<dbReference type="InterPro" id="IPR023214">
    <property type="entry name" value="HAD_sf"/>
</dbReference>
<evidence type="ECO:0000256" key="7">
    <source>
        <dbReference type="ARBA" id="ARBA00022842"/>
    </source>
</evidence>
<keyword evidence="4" id="KW-0479">Metal-binding</keyword>
<dbReference type="PANTHER" id="PTHR45630:SF8">
    <property type="entry name" value="CATION-TRANSPORTING ATPASE"/>
    <property type="match status" value="1"/>
</dbReference>
<keyword evidence="7" id="KW-0460">Magnesium</keyword>
<dbReference type="InterPro" id="IPR023298">
    <property type="entry name" value="ATPase_P-typ_TM_dom_sf"/>
</dbReference>
<accession>A0AAW1R527</accession>
<keyword evidence="8" id="KW-1278">Translocase</keyword>
<dbReference type="GO" id="GO:0005524">
    <property type="term" value="F:ATP binding"/>
    <property type="evidence" value="ECO:0007669"/>
    <property type="project" value="UniProtKB-KW"/>
</dbReference>
<evidence type="ECO:0000256" key="3">
    <source>
        <dbReference type="ARBA" id="ARBA00022692"/>
    </source>
</evidence>
<feature type="transmembrane region" description="Helical" evidence="11">
    <location>
        <begin position="792"/>
        <end position="819"/>
    </location>
</feature>
<keyword evidence="13" id="KW-1185">Reference proteome</keyword>
<dbReference type="GO" id="GO:0019829">
    <property type="term" value="F:ATPase-coupled monoatomic cation transmembrane transporter activity"/>
    <property type="evidence" value="ECO:0007669"/>
    <property type="project" value="TreeGrafter"/>
</dbReference>
<evidence type="ECO:0000256" key="10">
    <source>
        <dbReference type="ARBA" id="ARBA00023136"/>
    </source>
</evidence>
<dbReference type="SUPFAM" id="SSF56784">
    <property type="entry name" value="HAD-like"/>
    <property type="match status" value="1"/>
</dbReference>
<dbReference type="GO" id="GO:0140358">
    <property type="term" value="F:P-type transmembrane transporter activity"/>
    <property type="evidence" value="ECO:0007669"/>
    <property type="project" value="InterPro"/>
</dbReference>
<dbReference type="GO" id="GO:0016020">
    <property type="term" value="C:membrane"/>
    <property type="evidence" value="ECO:0007669"/>
    <property type="project" value="UniProtKB-SubCell"/>
</dbReference>
<feature type="transmembrane region" description="Helical" evidence="11">
    <location>
        <begin position="910"/>
        <end position="932"/>
    </location>
</feature>
<keyword evidence="5" id="KW-0547">Nucleotide-binding</keyword>
<evidence type="ECO:0000256" key="2">
    <source>
        <dbReference type="ARBA" id="ARBA00022553"/>
    </source>
</evidence>
<dbReference type="AlphaFoldDB" id="A0AAW1R527"/>
<dbReference type="GO" id="GO:0046872">
    <property type="term" value="F:metal ion binding"/>
    <property type="evidence" value="ECO:0007669"/>
    <property type="project" value="UniProtKB-KW"/>
</dbReference>
<feature type="transmembrane region" description="Helical" evidence="11">
    <location>
        <begin position="753"/>
        <end position="771"/>
    </location>
</feature>
<feature type="transmembrane region" description="Helical" evidence="11">
    <location>
        <begin position="873"/>
        <end position="890"/>
    </location>
</feature>
<dbReference type="InterPro" id="IPR023299">
    <property type="entry name" value="ATPase_P-typ_cyto_dom_N"/>
</dbReference>
<evidence type="ECO:0000256" key="5">
    <source>
        <dbReference type="ARBA" id="ARBA00022741"/>
    </source>
</evidence>
<feature type="transmembrane region" description="Helical" evidence="11">
    <location>
        <begin position="839"/>
        <end position="861"/>
    </location>
</feature>
<evidence type="ECO:0000313" key="12">
    <source>
        <dbReference type="EMBL" id="KAK9828762.1"/>
    </source>
</evidence>
<dbReference type="PRINTS" id="PR00119">
    <property type="entry name" value="CATATPASE"/>
</dbReference>
<protein>
    <submittedName>
        <fullName evidence="12">Uncharacterized protein</fullName>
    </submittedName>
</protein>
<dbReference type="SFLD" id="SFLDS00003">
    <property type="entry name" value="Haloacid_Dehalogenase"/>
    <property type="match status" value="1"/>
</dbReference>
<dbReference type="PROSITE" id="PS00154">
    <property type="entry name" value="ATPASE_E1_E2"/>
    <property type="match status" value="1"/>
</dbReference>
<organism evidence="12 13">
    <name type="scientific">[Myrmecia] bisecta</name>
    <dbReference type="NCBI Taxonomy" id="41462"/>
    <lineage>
        <taxon>Eukaryota</taxon>
        <taxon>Viridiplantae</taxon>
        <taxon>Chlorophyta</taxon>
        <taxon>core chlorophytes</taxon>
        <taxon>Trebouxiophyceae</taxon>
        <taxon>Trebouxiales</taxon>
        <taxon>Trebouxiaceae</taxon>
        <taxon>Myrmecia</taxon>
    </lineage>
</organism>
<dbReference type="SFLD" id="SFLDG00002">
    <property type="entry name" value="C1.7:_P-type_atpase_like"/>
    <property type="match status" value="1"/>
</dbReference>
<sequence length="989" mass="108208">MRGEAGLEGQLEKACPSPASACSSSRLRSHSRLGREYRGAGPSLDVKQCEGYALHPLKLPFALVVLSCTAGLLLLFRTNARLVAWLCLRRCRLEHASCVIVTLTSGRQAIAWVQSFQGTGAPAANVRLIEAFFTRLVFDPERSTYRPLPHVPSDLTHQLLEGGTDVLQVWAAHPSQTPLAMVCRTRFCTAKGQLLSSLATSIPPGDKYLVRDLAAYMLISLTLGTIAFAPVIQSFFTFEADRYTIAITVVNMITTSCPCELPTCFAIMTAVIVWRLWQRSIAVSDTSRIILAGHVNLVCLDKTGTVTETAMHVKGLLPVVERDLQPLIVLDQAQQWPVGVRELLATCHSLIEHEGCTMGDDMDKQPFAALRASFLGPDVVKLPSVDELCNSPTTYATLMVKRHFEFSSQLQRSVVVVKAAHGSGHMVHAKGSPEAILRMVDIASVPNNYEGVLDEYTSQGFRVLALATGHLCRDDAWVRSQAQTRIEEEANLRFVGMLVIANKLQTQAKGTLKLLHNRAQMRTVMVTGDHVVTAISVAMSSGMMYANRPVCVIDAVASGDSSYETRLTFTAIYKQPRRVVALTRGNATHLIQQGKLQCAITGAGFAELLCSADDQVMQTVMHNVTVAARMLPHHKQDIVCLLGNGVEAGLYGHHPIKGLGHCVAMVGDGLNDMSALHSAHVGLALSTDRASVAAPFTARNCNMGSIAGVLAEGRCSLVLFYFLCQYMMVYCQIVNITTNICTLYNLSMSNNQYALLDIFFAFTLMVFMAFTRAEPQVARAPPPARLLSLPNILPSAVQTLVATATSLGAIELLQLQPWFVHVDTFANPDMVMACESPEVATQFLVNLVILVNAVIVLTRGLRSHMCSIWTNKPLVACIGACYAFVVYLIFEPASNKVTQYACMIELPLSYRIQLFIYCLISLPLAFAADLVLQRVPTTQQERRPSFAAGYTPGETELRFIADQQTEQSLVEIQLLEQALLVDDRKTSGR</sequence>
<keyword evidence="6" id="KW-0067">ATP-binding</keyword>
<dbReference type="SFLD" id="SFLDF00027">
    <property type="entry name" value="p-type_atpase"/>
    <property type="match status" value="1"/>
</dbReference>
<keyword evidence="9 11" id="KW-1133">Transmembrane helix</keyword>
<dbReference type="InterPro" id="IPR018303">
    <property type="entry name" value="ATPase_P-typ_P_site"/>
</dbReference>
<keyword evidence="10 11" id="KW-0472">Membrane</keyword>
<evidence type="ECO:0000313" key="13">
    <source>
        <dbReference type="Proteomes" id="UP001489004"/>
    </source>
</evidence>
<dbReference type="Proteomes" id="UP001489004">
    <property type="component" value="Unassembled WGS sequence"/>
</dbReference>
<evidence type="ECO:0000256" key="8">
    <source>
        <dbReference type="ARBA" id="ARBA00022967"/>
    </source>
</evidence>
<evidence type="ECO:0000256" key="9">
    <source>
        <dbReference type="ARBA" id="ARBA00022989"/>
    </source>
</evidence>
<dbReference type="EMBL" id="JALJOR010000001">
    <property type="protein sequence ID" value="KAK9828762.1"/>
    <property type="molecule type" value="Genomic_DNA"/>
</dbReference>